<dbReference type="Proteomes" id="UP001201812">
    <property type="component" value="Unassembled WGS sequence"/>
</dbReference>
<accession>A0AAD4R4M1</accession>
<dbReference type="PROSITE" id="PS00183">
    <property type="entry name" value="UBC_1"/>
    <property type="match status" value="1"/>
</dbReference>
<sequence length="436" mass="49977">MFVFLWKVVVLSSLTFIFVTLFTYNGINFVRSRRNRLQYRPSRIFVDRDVCLAETGEFMQALAIQNMGMTLIAQQKLTWMLRFQPDHFGLWNRIPGHYNNIWARIKRKLKIIPLISEPESNEVKYFADFRRPHEATDCNVVTLGVGFNVKAEAALAKYYPHCHFLGVDAEQDNNKDIYESIARNSRFYQGVIRGNNGPYTGGFWLKNSTIVERTVQAVGIVEFLQNHSGHDPIDLLLVDVEGAEFEILERITVFNSLFVTSMSNFPNMPILPSNSMNSIIVKRLRKEMTNMRFSTPAFVTAGPRDGDLFNWHVVLLGPPDSPYHGGVFSLRASFPPDYPYAPPKVTFNTKIYHPNIKENGEICLDILQTKGFNSWSSAMSLSSVLLAIWVLLADPNTTDPLMPEIGRIYNENRDLYNKNARECTLKYAQARKMFLC</sequence>
<feature type="active site" description="Glycyl thioester intermediate" evidence="8">
    <location>
        <position position="363"/>
    </location>
</feature>
<keyword evidence="7" id="KW-0067">ATP-binding</keyword>
<evidence type="ECO:0000313" key="12">
    <source>
        <dbReference type="Proteomes" id="UP001201812"/>
    </source>
</evidence>
<dbReference type="Pfam" id="PF05050">
    <property type="entry name" value="Methyltransf_21"/>
    <property type="match status" value="1"/>
</dbReference>
<keyword evidence="9" id="KW-0472">Membrane</keyword>
<keyword evidence="12" id="KW-1185">Reference proteome</keyword>
<dbReference type="EC" id="2.3.2.23" evidence="3"/>
<dbReference type="PANTHER" id="PTHR24068">
    <property type="entry name" value="UBIQUITIN-CONJUGATING ENZYME E2"/>
    <property type="match status" value="1"/>
</dbReference>
<dbReference type="InterPro" id="IPR023313">
    <property type="entry name" value="UBQ-conjugating_AS"/>
</dbReference>
<evidence type="ECO:0000256" key="3">
    <source>
        <dbReference type="ARBA" id="ARBA00012486"/>
    </source>
</evidence>
<proteinExistence type="predicted"/>
<feature type="domain" description="UBC core" evidence="10">
    <location>
        <begin position="279"/>
        <end position="429"/>
    </location>
</feature>
<organism evidence="11 12">
    <name type="scientific">Ditylenchus destructor</name>
    <dbReference type="NCBI Taxonomy" id="166010"/>
    <lineage>
        <taxon>Eukaryota</taxon>
        <taxon>Metazoa</taxon>
        <taxon>Ecdysozoa</taxon>
        <taxon>Nematoda</taxon>
        <taxon>Chromadorea</taxon>
        <taxon>Rhabditida</taxon>
        <taxon>Tylenchina</taxon>
        <taxon>Tylenchomorpha</taxon>
        <taxon>Sphaerularioidea</taxon>
        <taxon>Anguinidae</taxon>
        <taxon>Anguininae</taxon>
        <taxon>Ditylenchus</taxon>
    </lineage>
</organism>
<evidence type="ECO:0000256" key="5">
    <source>
        <dbReference type="ARBA" id="ARBA00022741"/>
    </source>
</evidence>
<dbReference type="SMART" id="SM00212">
    <property type="entry name" value="UBCc"/>
    <property type="match status" value="1"/>
</dbReference>
<dbReference type="EMBL" id="JAKKPZ010000029">
    <property type="protein sequence ID" value="KAI1709667.1"/>
    <property type="molecule type" value="Genomic_DNA"/>
</dbReference>
<protein>
    <recommendedName>
        <fullName evidence="3">E2 ubiquitin-conjugating enzyme</fullName>
        <ecNumber evidence="3">2.3.2.23</ecNumber>
    </recommendedName>
</protein>
<dbReference type="GO" id="GO:0061631">
    <property type="term" value="F:ubiquitin conjugating enzyme activity"/>
    <property type="evidence" value="ECO:0007669"/>
    <property type="project" value="UniProtKB-EC"/>
</dbReference>
<dbReference type="InterPro" id="IPR016135">
    <property type="entry name" value="UBQ-conjugating_enzyme/RWD"/>
</dbReference>
<evidence type="ECO:0000256" key="2">
    <source>
        <dbReference type="ARBA" id="ARBA00004906"/>
    </source>
</evidence>
<dbReference type="Gene3D" id="3.10.110.10">
    <property type="entry name" value="Ubiquitin Conjugating Enzyme"/>
    <property type="match status" value="1"/>
</dbReference>
<keyword evidence="4" id="KW-0808">Transferase</keyword>
<gene>
    <name evidence="11" type="ORF">DdX_11055</name>
</gene>
<comment type="catalytic activity">
    <reaction evidence="1">
        <text>S-ubiquitinyl-[E1 ubiquitin-activating enzyme]-L-cysteine + [E2 ubiquitin-conjugating enzyme]-L-cysteine = [E1 ubiquitin-activating enzyme]-L-cysteine + S-ubiquitinyl-[E2 ubiquitin-conjugating enzyme]-L-cysteine.</text>
        <dbReference type="EC" id="2.3.2.23"/>
    </reaction>
</comment>
<evidence type="ECO:0000256" key="8">
    <source>
        <dbReference type="PROSITE-ProRule" id="PRU10133"/>
    </source>
</evidence>
<dbReference type="PROSITE" id="PS50127">
    <property type="entry name" value="UBC_2"/>
    <property type="match status" value="1"/>
</dbReference>
<evidence type="ECO:0000256" key="1">
    <source>
        <dbReference type="ARBA" id="ARBA00000485"/>
    </source>
</evidence>
<keyword evidence="6" id="KW-0833">Ubl conjugation pathway</keyword>
<evidence type="ECO:0000256" key="9">
    <source>
        <dbReference type="SAM" id="Phobius"/>
    </source>
</evidence>
<dbReference type="InterPro" id="IPR006342">
    <property type="entry name" value="FkbM_mtfrase"/>
</dbReference>
<dbReference type="FunFam" id="3.10.110.10:FF:000101">
    <property type="entry name" value="Ubiquitin-conjugating enzyme E2 D2"/>
    <property type="match status" value="1"/>
</dbReference>
<comment type="caution">
    <text evidence="11">The sequence shown here is derived from an EMBL/GenBank/DDBJ whole genome shotgun (WGS) entry which is preliminary data.</text>
</comment>
<evidence type="ECO:0000259" key="10">
    <source>
        <dbReference type="PROSITE" id="PS50127"/>
    </source>
</evidence>
<feature type="transmembrane region" description="Helical" evidence="9">
    <location>
        <begin position="6"/>
        <end position="27"/>
    </location>
</feature>
<dbReference type="Pfam" id="PF00179">
    <property type="entry name" value="UQ_con"/>
    <property type="match status" value="1"/>
</dbReference>
<comment type="pathway">
    <text evidence="2">Protein modification; protein ubiquitination.</text>
</comment>
<keyword evidence="5" id="KW-0547">Nucleotide-binding</keyword>
<reference evidence="11" key="1">
    <citation type="submission" date="2022-01" db="EMBL/GenBank/DDBJ databases">
        <title>Genome Sequence Resource for Two Populations of Ditylenchus destructor, the Migratory Endoparasitic Phytonematode.</title>
        <authorList>
            <person name="Zhang H."/>
            <person name="Lin R."/>
            <person name="Xie B."/>
        </authorList>
    </citation>
    <scope>NUCLEOTIDE SEQUENCE</scope>
    <source>
        <strain evidence="11">BazhouSP</strain>
    </source>
</reference>
<name>A0AAD4R4M1_9BILA</name>
<dbReference type="SUPFAM" id="SSF54495">
    <property type="entry name" value="UBC-like"/>
    <property type="match status" value="1"/>
</dbReference>
<keyword evidence="9" id="KW-0812">Transmembrane</keyword>
<dbReference type="AlphaFoldDB" id="A0AAD4R4M1"/>
<dbReference type="GO" id="GO:0005524">
    <property type="term" value="F:ATP binding"/>
    <property type="evidence" value="ECO:0007669"/>
    <property type="project" value="UniProtKB-KW"/>
</dbReference>
<dbReference type="GO" id="GO:0006511">
    <property type="term" value="P:ubiquitin-dependent protein catabolic process"/>
    <property type="evidence" value="ECO:0007669"/>
    <property type="project" value="UniProtKB-ARBA"/>
</dbReference>
<evidence type="ECO:0000256" key="7">
    <source>
        <dbReference type="ARBA" id="ARBA00022840"/>
    </source>
</evidence>
<evidence type="ECO:0000256" key="4">
    <source>
        <dbReference type="ARBA" id="ARBA00022679"/>
    </source>
</evidence>
<evidence type="ECO:0000256" key="6">
    <source>
        <dbReference type="ARBA" id="ARBA00022786"/>
    </source>
</evidence>
<evidence type="ECO:0000313" key="11">
    <source>
        <dbReference type="EMBL" id="KAI1709667.1"/>
    </source>
</evidence>
<keyword evidence="9" id="KW-1133">Transmembrane helix</keyword>
<dbReference type="InterPro" id="IPR000608">
    <property type="entry name" value="UBC"/>
</dbReference>